<protein>
    <recommendedName>
        <fullName evidence="2">Nudix hydrolase domain-containing protein</fullName>
    </recommendedName>
</protein>
<sequence>MQKGIDYVGVGIGAVIVNKDNKLFLSKRGKQARNEQGLWEFPGGGLKFGDSFENTIKREIKEEFGMEIEIKDSLEAFNHLIPQEKQHWVALCFVCNHVSGTPQILEPDK</sequence>
<dbReference type="PANTHER" id="PTHR43736">
    <property type="entry name" value="ADP-RIBOSE PYROPHOSPHATASE"/>
    <property type="match status" value="1"/>
</dbReference>
<dbReference type="SUPFAM" id="SSF55811">
    <property type="entry name" value="Nudix"/>
    <property type="match status" value="1"/>
</dbReference>
<feature type="domain" description="Nudix hydrolase" evidence="2">
    <location>
        <begin position="7"/>
        <end position="109"/>
    </location>
</feature>
<gene>
    <name evidence="3" type="ORF">A2209_02940</name>
</gene>
<dbReference type="PRINTS" id="PR00502">
    <property type="entry name" value="NUDIXFAMILY"/>
</dbReference>
<dbReference type="GO" id="GO:0016787">
    <property type="term" value="F:hydrolase activity"/>
    <property type="evidence" value="ECO:0007669"/>
    <property type="project" value="UniProtKB-KW"/>
</dbReference>
<dbReference type="AlphaFoldDB" id="A0A1F7KGP5"/>
<evidence type="ECO:0000256" key="1">
    <source>
        <dbReference type="ARBA" id="ARBA00022801"/>
    </source>
</evidence>
<dbReference type="InterPro" id="IPR020476">
    <property type="entry name" value="Nudix_hydrolase"/>
</dbReference>
<evidence type="ECO:0000259" key="2">
    <source>
        <dbReference type="PROSITE" id="PS51462"/>
    </source>
</evidence>
<name>A0A1F7KGP5_9BACT</name>
<accession>A0A1F7KGP5</accession>
<dbReference type="PROSITE" id="PS51462">
    <property type="entry name" value="NUDIX"/>
    <property type="match status" value="1"/>
</dbReference>
<dbReference type="InterPro" id="IPR000086">
    <property type="entry name" value="NUDIX_hydrolase_dom"/>
</dbReference>
<feature type="non-terminal residue" evidence="3">
    <location>
        <position position="109"/>
    </location>
</feature>
<keyword evidence="1" id="KW-0378">Hydrolase</keyword>
<dbReference type="InterPro" id="IPR015797">
    <property type="entry name" value="NUDIX_hydrolase-like_dom_sf"/>
</dbReference>
<dbReference type="Pfam" id="PF00293">
    <property type="entry name" value="NUDIX"/>
    <property type="match status" value="1"/>
</dbReference>
<dbReference type="PANTHER" id="PTHR43736:SF1">
    <property type="entry name" value="DIHYDRONEOPTERIN TRIPHOSPHATE DIPHOSPHATASE"/>
    <property type="match status" value="1"/>
</dbReference>
<dbReference type="Proteomes" id="UP000178450">
    <property type="component" value="Unassembled WGS sequence"/>
</dbReference>
<organism evidence="3 4">
    <name type="scientific">Candidatus Roizmanbacteria bacterium RIFOXYA1_FULL_41_12</name>
    <dbReference type="NCBI Taxonomy" id="1802082"/>
    <lineage>
        <taxon>Bacteria</taxon>
        <taxon>Candidatus Roizmaniibacteriota</taxon>
    </lineage>
</organism>
<evidence type="ECO:0000313" key="4">
    <source>
        <dbReference type="Proteomes" id="UP000178450"/>
    </source>
</evidence>
<dbReference type="Gene3D" id="3.90.79.10">
    <property type="entry name" value="Nucleoside Triphosphate Pyrophosphohydrolase"/>
    <property type="match status" value="1"/>
</dbReference>
<dbReference type="EMBL" id="MGBG01000002">
    <property type="protein sequence ID" value="OGK66988.1"/>
    <property type="molecule type" value="Genomic_DNA"/>
</dbReference>
<evidence type="ECO:0000313" key="3">
    <source>
        <dbReference type="EMBL" id="OGK66988.1"/>
    </source>
</evidence>
<comment type="caution">
    <text evidence="3">The sequence shown here is derived from an EMBL/GenBank/DDBJ whole genome shotgun (WGS) entry which is preliminary data.</text>
</comment>
<proteinExistence type="predicted"/>
<reference evidence="3 4" key="1">
    <citation type="journal article" date="2016" name="Nat. Commun.">
        <title>Thousands of microbial genomes shed light on interconnected biogeochemical processes in an aquifer system.</title>
        <authorList>
            <person name="Anantharaman K."/>
            <person name="Brown C.T."/>
            <person name="Hug L.A."/>
            <person name="Sharon I."/>
            <person name="Castelle C.J."/>
            <person name="Probst A.J."/>
            <person name="Thomas B.C."/>
            <person name="Singh A."/>
            <person name="Wilkins M.J."/>
            <person name="Karaoz U."/>
            <person name="Brodie E.L."/>
            <person name="Williams K.H."/>
            <person name="Hubbard S.S."/>
            <person name="Banfield J.F."/>
        </authorList>
    </citation>
    <scope>NUCLEOTIDE SEQUENCE [LARGE SCALE GENOMIC DNA]</scope>
</reference>